<evidence type="ECO:0000313" key="8">
    <source>
        <dbReference type="EMBL" id="MFC6043423.1"/>
    </source>
</evidence>
<keyword evidence="3 6" id="KW-1133">Transmembrane helix</keyword>
<dbReference type="PANTHER" id="PTHR43229">
    <property type="entry name" value="NODULATION PROTEIN J"/>
    <property type="match status" value="1"/>
</dbReference>
<dbReference type="InterPro" id="IPR047817">
    <property type="entry name" value="ABC2_TM_bact-type"/>
</dbReference>
<evidence type="ECO:0000313" key="9">
    <source>
        <dbReference type="Proteomes" id="UP001596135"/>
    </source>
</evidence>
<dbReference type="PROSITE" id="PS51012">
    <property type="entry name" value="ABC_TM2"/>
    <property type="match status" value="1"/>
</dbReference>
<keyword evidence="5" id="KW-0046">Antibiotic resistance</keyword>
<proteinExistence type="inferred from homology"/>
<comment type="similarity">
    <text evidence="6">Belongs to the ABC-2 integral membrane protein family.</text>
</comment>
<keyword evidence="4 6" id="KW-0472">Membrane</keyword>
<keyword evidence="6" id="KW-1003">Cell membrane</keyword>
<feature type="transmembrane region" description="Helical" evidence="6">
    <location>
        <begin position="148"/>
        <end position="174"/>
    </location>
</feature>
<evidence type="ECO:0000256" key="2">
    <source>
        <dbReference type="ARBA" id="ARBA00022692"/>
    </source>
</evidence>
<sequence length="266" mass="27917">MSTMTYAVQDSATLFRRNLKHLLRYPSLTITIIAMPVVFLLLFTYVFGGTLGAGLPGGAASADPRADYLHYLTPAILVMTVVAVAQSTAILVAKDATEGIIDRFKTLPIARSAPLNGHVLAAMAQTVFALVVVLAVALGLGYRSDTSVVGWAGAIGILLLMGFAVTWLCVGLGLASGSVEAASNAPMPLILLPFLSSAFVPTDSMPAGLAWVAEHQPFTPIIETLRACLDGTSPGSDAWWAIGWCALISVVCCAWAVRLFGKPRAV</sequence>
<comment type="subcellular location">
    <subcellularLocation>
        <location evidence="6">Cell membrane</location>
        <topology evidence="6">Multi-pass membrane protein</topology>
    </subcellularLocation>
    <subcellularLocation>
        <location evidence="1">Membrane</location>
        <topology evidence="1">Multi-pass membrane protein</topology>
    </subcellularLocation>
</comment>
<dbReference type="Proteomes" id="UP001596135">
    <property type="component" value="Unassembled WGS sequence"/>
</dbReference>
<keyword evidence="2 6" id="KW-0812">Transmembrane</keyword>
<dbReference type="InterPro" id="IPR051784">
    <property type="entry name" value="Nod_factor_ABC_transporter"/>
</dbReference>
<keyword evidence="9" id="KW-1185">Reference proteome</keyword>
<organism evidence="8 9">
    <name type="scientific">Nocardioides hankookensis</name>
    <dbReference type="NCBI Taxonomy" id="443157"/>
    <lineage>
        <taxon>Bacteria</taxon>
        <taxon>Bacillati</taxon>
        <taxon>Actinomycetota</taxon>
        <taxon>Actinomycetes</taxon>
        <taxon>Propionibacteriales</taxon>
        <taxon>Nocardioidaceae</taxon>
        <taxon>Nocardioides</taxon>
    </lineage>
</organism>
<keyword evidence="6" id="KW-0813">Transport</keyword>
<feature type="transmembrane region" description="Helical" evidence="6">
    <location>
        <begin position="25"/>
        <end position="48"/>
    </location>
</feature>
<evidence type="ECO:0000256" key="6">
    <source>
        <dbReference type="RuleBase" id="RU361157"/>
    </source>
</evidence>
<evidence type="ECO:0000256" key="5">
    <source>
        <dbReference type="ARBA" id="ARBA00023251"/>
    </source>
</evidence>
<gene>
    <name evidence="8" type="ORF">ACFPYL_10080</name>
</gene>
<dbReference type="PANTHER" id="PTHR43229:SF2">
    <property type="entry name" value="NODULATION PROTEIN J"/>
    <property type="match status" value="1"/>
</dbReference>
<dbReference type="InterPro" id="IPR000412">
    <property type="entry name" value="ABC_2_transport"/>
</dbReference>
<accession>A0ABW1LIA3</accession>
<evidence type="ECO:0000259" key="7">
    <source>
        <dbReference type="PROSITE" id="PS51012"/>
    </source>
</evidence>
<evidence type="ECO:0000256" key="1">
    <source>
        <dbReference type="ARBA" id="ARBA00004141"/>
    </source>
</evidence>
<dbReference type="RefSeq" id="WP_379153461.1">
    <property type="nucleotide sequence ID" value="NZ_JBHSRJ010000004.1"/>
</dbReference>
<dbReference type="Pfam" id="PF01061">
    <property type="entry name" value="ABC2_membrane"/>
    <property type="match status" value="1"/>
</dbReference>
<reference evidence="9" key="1">
    <citation type="journal article" date="2019" name="Int. J. Syst. Evol. Microbiol.">
        <title>The Global Catalogue of Microorganisms (GCM) 10K type strain sequencing project: providing services to taxonomists for standard genome sequencing and annotation.</title>
        <authorList>
            <consortium name="The Broad Institute Genomics Platform"/>
            <consortium name="The Broad Institute Genome Sequencing Center for Infectious Disease"/>
            <person name="Wu L."/>
            <person name="Ma J."/>
        </authorList>
    </citation>
    <scope>NUCLEOTIDE SEQUENCE [LARGE SCALE GENOMIC DNA]</scope>
    <source>
        <strain evidence="9">CCUG 54522</strain>
    </source>
</reference>
<feature type="transmembrane region" description="Helical" evidence="6">
    <location>
        <begin position="239"/>
        <end position="260"/>
    </location>
</feature>
<feature type="transmembrane region" description="Helical" evidence="6">
    <location>
        <begin position="119"/>
        <end position="142"/>
    </location>
</feature>
<name>A0ABW1LIA3_9ACTN</name>
<feature type="transmembrane region" description="Helical" evidence="6">
    <location>
        <begin position="181"/>
        <end position="200"/>
    </location>
</feature>
<evidence type="ECO:0000256" key="4">
    <source>
        <dbReference type="ARBA" id="ARBA00023136"/>
    </source>
</evidence>
<feature type="domain" description="ABC transmembrane type-2" evidence="7">
    <location>
        <begin position="27"/>
        <end position="263"/>
    </location>
</feature>
<dbReference type="PIRSF" id="PIRSF006648">
    <property type="entry name" value="DrrB"/>
    <property type="match status" value="1"/>
</dbReference>
<dbReference type="InterPro" id="IPR013525">
    <property type="entry name" value="ABC2_TM"/>
</dbReference>
<evidence type="ECO:0000256" key="3">
    <source>
        <dbReference type="ARBA" id="ARBA00022989"/>
    </source>
</evidence>
<feature type="transmembrane region" description="Helical" evidence="6">
    <location>
        <begin position="68"/>
        <end position="93"/>
    </location>
</feature>
<comment type="caution">
    <text evidence="8">The sequence shown here is derived from an EMBL/GenBank/DDBJ whole genome shotgun (WGS) entry which is preliminary data.</text>
</comment>
<protein>
    <recommendedName>
        <fullName evidence="6">Transport permease protein</fullName>
    </recommendedName>
</protein>
<dbReference type="EMBL" id="JBHSRJ010000004">
    <property type="protein sequence ID" value="MFC6043423.1"/>
    <property type="molecule type" value="Genomic_DNA"/>
</dbReference>